<feature type="compositionally biased region" description="Polar residues" evidence="1">
    <location>
        <begin position="113"/>
        <end position="132"/>
    </location>
</feature>
<comment type="caution">
    <text evidence="2">The sequence shown here is derived from an EMBL/GenBank/DDBJ whole genome shotgun (WGS) entry which is preliminary data.</text>
</comment>
<feature type="compositionally biased region" description="Basic and acidic residues" evidence="1">
    <location>
        <begin position="18"/>
        <end position="28"/>
    </location>
</feature>
<evidence type="ECO:0000313" key="2">
    <source>
        <dbReference type="EMBL" id="KAK9500038.1"/>
    </source>
</evidence>
<dbReference type="Proteomes" id="UP001461498">
    <property type="component" value="Unassembled WGS sequence"/>
</dbReference>
<gene>
    <name evidence="2" type="ORF">O3M35_001380</name>
</gene>
<keyword evidence="3" id="KW-1185">Reference proteome</keyword>
<feature type="compositionally biased region" description="Basic and acidic residues" evidence="1">
    <location>
        <begin position="38"/>
        <end position="59"/>
    </location>
</feature>
<reference evidence="2 3" key="1">
    <citation type="submission" date="2022-12" db="EMBL/GenBank/DDBJ databases">
        <title>Chromosome-level genome assembly of true bugs.</title>
        <authorList>
            <person name="Ma L."/>
            <person name="Li H."/>
        </authorList>
    </citation>
    <scope>NUCLEOTIDE SEQUENCE [LARGE SCALE GENOMIC DNA]</scope>
    <source>
        <strain evidence="2">Lab_2022b</strain>
    </source>
</reference>
<feature type="region of interest" description="Disordered" evidence="1">
    <location>
        <begin position="1"/>
        <end position="132"/>
    </location>
</feature>
<dbReference type="EMBL" id="JAPXFL010000010">
    <property type="protein sequence ID" value="KAK9500038.1"/>
    <property type="molecule type" value="Genomic_DNA"/>
</dbReference>
<organism evidence="2 3">
    <name type="scientific">Rhynocoris fuscipes</name>
    <dbReference type="NCBI Taxonomy" id="488301"/>
    <lineage>
        <taxon>Eukaryota</taxon>
        <taxon>Metazoa</taxon>
        <taxon>Ecdysozoa</taxon>
        <taxon>Arthropoda</taxon>
        <taxon>Hexapoda</taxon>
        <taxon>Insecta</taxon>
        <taxon>Pterygota</taxon>
        <taxon>Neoptera</taxon>
        <taxon>Paraneoptera</taxon>
        <taxon>Hemiptera</taxon>
        <taxon>Heteroptera</taxon>
        <taxon>Panheteroptera</taxon>
        <taxon>Cimicomorpha</taxon>
        <taxon>Reduviidae</taxon>
        <taxon>Harpactorinae</taxon>
        <taxon>Harpactorini</taxon>
        <taxon>Rhynocoris</taxon>
    </lineage>
</organism>
<protein>
    <submittedName>
        <fullName evidence="2">Uncharacterized protein</fullName>
    </submittedName>
</protein>
<evidence type="ECO:0000313" key="3">
    <source>
        <dbReference type="Proteomes" id="UP001461498"/>
    </source>
</evidence>
<accession>A0AAW1CM88</accession>
<name>A0AAW1CM88_9HEMI</name>
<sequence length="132" mass="14303">MDFVLKMLHQKEEEDMQQMERHRDDKGEVPPNILAFIEHVDYLTKDDGSEKNETNKSEETLYAGEPETSSKSGTSSKFEAGSKSGTGLNPDFALKSGSASNPDIASKPFAPNPSATSTTISEFPKASPSSTT</sequence>
<feature type="compositionally biased region" description="Polar residues" evidence="1">
    <location>
        <begin position="67"/>
        <end position="87"/>
    </location>
</feature>
<dbReference type="AlphaFoldDB" id="A0AAW1CM88"/>
<proteinExistence type="predicted"/>
<evidence type="ECO:0000256" key="1">
    <source>
        <dbReference type="SAM" id="MobiDB-lite"/>
    </source>
</evidence>